<keyword evidence="2" id="KW-1133">Transmembrane helix</keyword>
<protein>
    <submittedName>
        <fullName evidence="3">Uncharacterized protein</fullName>
    </submittedName>
</protein>
<evidence type="ECO:0000313" key="3">
    <source>
        <dbReference type="EMBL" id="KAJ8068618.1"/>
    </source>
</evidence>
<feature type="compositionally biased region" description="Basic residues" evidence="1">
    <location>
        <begin position="175"/>
        <end position="196"/>
    </location>
</feature>
<evidence type="ECO:0000313" key="4">
    <source>
        <dbReference type="Proteomes" id="UP001152300"/>
    </source>
</evidence>
<name>A0A9X0AUC1_9HELO</name>
<dbReference type="AlphaFoldDB" id="A0A9X0AUC1"/>
<reference evidence="3" key="1">
    <citation type="submission" date="2022-11" db="EMBL/GenBank/DDBJ databases">
        <title>Genome Resource of Sclerotinia nivalis Strain SnTB1, a Plant Pathogen Isolated from American Ginseng.</title>
        <authorList>
            <person name="Fan S."/>
        </authorList>
    </citation>
    <scope>NUCLEOTIDE SEQUENCE</scope>
    <source>
        <strain evidence="3">SnTB1</strain>
    </source>
</reference>
<feature type="region of interest" description="Disordered" evidence="1">
    <location>
        <begin position="148"/>
        <end position="216"/>
    </location>
</feature>
<sequence length="216" mass="23484">MAPIIFPSLSSHLFPTKVANFTSFTKKPFSQSFDTLPTSVSSSSSSTLLSKSPIPTVLPHLFHEKFSTIIVKAPTTTYTSYIELNNNAIASGPTSLPDSTPIGDSFAVETEAPKPNNAGRDVGIVIGCIVGVLILGLVGWVYMMRAKQSQRKKKKGKGKEKGKEKEKEKVEKTVKKSVKTKVKVKRRKHRKHRKHRKPEEGAAEDTGGQAPAAEGA</sequence>
<feature type="compositionally biased region" description="Basic residues" evidence="1">
    <location>
        <begin position="148"/>
        <end position="158"/>
    </location>
</feature>
<dbReference type="EMBL" id="JAPEIS010000002">
    <property type="protein sequence ID" value="KAJ8068618.1"/>
    <property type="molecule type" value="Genomic_DNA"/>
</dbReference>
<keyword evidence="2" id="KW-0472">Membrane</keyword>
<feature type="compositionally biased region" description="Basic and acidic residues" evidence="1">
    <location>
        <begin position="159"/>
        <end position="174"/>
    </location>
</feature>
<evidence type="ECO:0000256" key="1">
    <source>
        <dbReference type="SAM" id="MobiDB-lite"/>
    </source>
</evidence>
<keyword evidence="4" id="KW-1185">Reference proteome</keyword>
<keyword evidence="2" id="KW-0812">Transmembrane</keyword>
<dbReference type="OrthoDB" id="3564009at2759"/>
<organism evidence="3 4">
    <name type="scientific">Sclerotinia nivalis</name>
    <dbReference type="NCBI Taxonomy" id="352851"/>
    <lineage>
        <taxon>Eukaryota</taxon>
        <taxon>Fungi</taxon>
        <taxon>Dikarya</taxon>
        <taxon>Ascomycota</taxon>
        <taxon>Pezizomycotina</taxon>
        <taxon>Leotiomycetes</taxon>
        <taxon>Helotiales</taxon>
        <taxon>Sclerotiniaceae</taxon>
        <taxon>Sclerotinia</taxon>
    </lineage>
</organism>
<comment type="caution">
    <text evidence="3">The sequence shown here is derived from an EMBL/GenBank/DDBJ whole genome shotgun (WGS) entry which is preliminary data.</text>
</comment>
<gene>
    <name evidence="3" type="ORF">OCU04_002325</name>
</gene>
<dbReference type="Proteomes" id="UP001152300">
    <property type="component" value="Unassembled WGS sequence"/>
</dbReference>
<accession>A0A9X0AUC1</accession>
<feature type="transmembrane region" description="Helical" evidence="2">
    <location>
        <begin position="122"/>
        <end position="143"/>
    </location>
</feature>
<evidence type="ECO:0000256" key="2">
    <source>
        <dbReference type="SAM" id="Phobius"/>
    </source>
</evidence>
<proteinExistence type="predicted"/>